<dbReference type="Proteomes" id="UP000078272">
    <property type="component" value="Unassembled WGS sequence"/>
</dbReference>
<evidence type="ECO:0000256" key="2">
    <source>
        <dbReference type="SAM" id="Phobius"/>
    </source>
</evidence>
<organism evidence="4 6">
    <name type="scientific">Aureimonas ureilytica</name>
    <dbReference type="NCBI Taxonomy" id="401562"/>
    <lineage>
        <taxon>Bacteria</taxon>
        <taxon>Pseudomonadati</taxon>
        <taxon>Pseudomonadota</taxon>
        <taxon>Alphaproteobacteria</taxon>
        <taxon>Hyphomicrobiales</taxon>
        <taxon>Aurantimonadaceae</taxon>
        <taxon>Aureimonas</taxon>
    </lineage>
</organism>
<protein>
    <submittedName>
        <fullName evidence="4">Uncharacterized protein</fullName>
    </submittedName>
</protein>
<evidence type="ECO:0000313" key="6">
    <source>
        <dbReference type="Proteomes" id="UP000078529"/>
    </source>
</evidence>
<gene>
    <name evidence="3" type="ORF">NS226_22995</name>
    <name evidence="4" type="ORF">NS365_22910</name>
</gene>
<sequence>MAELNTNKARQGRTGRPVLYVLLGGLALALVVFAGLGIYGSVLPDQNINGVQNSDVSAAPATSTETTSSTVSPSQANNSVATPSGSSQ</sequence>
<dbReference type="EMBL" id="LDPZ01000091">
    <property type="protein sequence ID" value="KTQ79387.1"/>
    <property type="molecule type" value="Genomic_DNA"/>
</dbReference>
<keyword evidence="2" id="KW-0812">Transmembrane</keyword>
<feature type="region of interest" description="Disordered" evidence="1">
    <location>
        <begin position="50"/>
        <end position="88"/>
    </location>
</feature>
<dbReference type="STRING" id="401562.NS365_22910"/>
<proteinExistence type="predicted"/>
<feature type="transmembrane region" description="Helical" evidence="2">
    <location>
        <begin position="18"/>
        <end position="39"/>
    </location>
</feature>
<evidence type="ECO:0000256" key="1">
    <source>
        <dbReference type="SAM" id="MobiDB-lite"/>
    </source>
</evidence>
<evidence type="ECO:0000313" key="4">
    <source>
        <dbReference type="EMBL" id="KTR00309.1"/>
    </source>
</evidence>
<keyword evidence="2" id="KW-1133">Transmembrane helix</keyword>
<feature type="compositionally biased region" description="Low complexity" evidence="1">
    <location>
        <begin position="56"/>
        <end position="74"/>
    </location>
</feature>
<evidence type="ECO:0000313" key="5">
    <source>
        <dbReference type="Proteomes" id="UP000078272"/>
    </source>
</evidence>
<accession>A0A175RGZ4</accession>
<dbReference type="RefSeq" id="WP_058602586.1">
    <property type="nucleotide sequence ID" value="NZ_LDPZ01000091.1"/>
</dbReference>
<reference evidence="5 6" key="1">
    <citation type="journal article" date="2016" name="Front. Microbiol.">
        <title>Genomic Resource of Rice Seed Associated Bacteria.</title>
        <authorList>
            <person name="Midha S."/>
            <person name="Bansal K."/>
            <person name="Sharma S."/>
            <person name="Kumar N."/>
            <person name="Patil P.P."/>
            <person name="Chaudhry V."/>
            <person name="Patil P.B."/>
        </authorList>
    </citation>
    <scope>NUCLEOTIDE SEQUENCE [LARGE SCALE GENOMIC DNA]</scope>
    <source>
        <strain evidence="3 5">NS226</strain>
        <strain evidence="4 6">NS365</strain>
    </source>
</reference>
<feature type="compositionally biased region" description="Polar residues" evidence="1">
    <location>
        <begin position="75"/>
        <end position="88"/>
    </location>
</feature>
<evidence type="ECO:0000313" key="3">
    <source>
        <dbReference type="EMBL" id="KTQ79387.1"/>
    </source>
</evidence>
<dbReference type="EMBL" id="LDQA01000116">
    <property type="protein sequence ID" value="KTR00309.1"/>
    <property type="molecule type" value="Genomic_DNA"/>
</dbReference>
<comment type="caution">
    <text evidence="4">The sequence shown here is derived from an EMBL/GenBank/DDBJ whole genome shotgun (WGS) entry which is preliminary data.</text>
</comment>
<dbReference type="Proteomes" id="UP000078529">
    <property type="component" value="Unassembled WGS sequence"/>
</dbReference>
<name>A0A175RGZ4_9HYPH</name>
<dbReference type="AlphaFoldDB" id="A0A175RGZ4"/>
<keyword evidence="6" id="KW-1185">Reference proteome</keyword>
<keyword evidence="2" id="KW-0472">Membrane</keyword>
<dbReference type="PATRIC" id="fig|401562.3.peg.5144"/>